<keyword evidence="2 3" id="KW-0808">Transferase</keyword>
<dbReference type="AlphaFoldDB" id="A0A1F2P9Q7"/>
<evidence type="ECO:0000313" key="3">
    <source>
        <dbReference type="EMBL" id="OFV68120.1"/>
    </source>
</evidence>
<sequence>MEIYKVKPPSEYPPEDGRYVRGNDYSPVAVCVILDTFDFAIPMELEDLVMAAVDAGAALSGMLQTENIGIEKLICNIVANPNIRYLIICGREAWGHLPGDTLIKLVENGVDERGWIIGSTALTPYLPNIPEEAIEQFRRQIRIIDLIDCLDADKVTDAVRACYQEEPSQFENYTLYDPGAYAEDPICVKISMKIEKPWEVEKPKMVSRWRKFIADPEEKEMIG</sequence>
<evidence type="ECO:0000256" key="1">
    <source>
        <dbReference type="ARBA" id="ARBA00022603"/>
    </source>
</evidence>
<dbReference type="EC" id="2.1.1.-" evidence="3"/>
<evidence type="ECO:0000313" key="4">
    <source>
        <dbReference type="Proteomes" id="UP000186940"/>
    </source>
</evidence>
<dbReference type="STRING" id="1838285.SCAL_000760"/>
<dbReference type="InterPro" id="IPR030688">
    <property type="entry name" value="MeTrfase_MtrA/MtxA"/>
</dbReference>
<dbReference type="EMBL" id="LYOS01000002">
    <property type="protein sequence ID" value="OFV68120.1"/>
    <property type="molecule type" value="Genomic_DNA"/>
</dbReference>
<dbReference type="NCBIfam" id="NF002126">
    <property type="entry name" value="PRK00964.1-4"/>
    <property type="match status" value="1"/>
</dbReference>
<dbReference type="Pfam" id="PF04208">
    <property type="entry name" value="MtrA"/>
    <property type="match status" value="1"/>
</dbReference>
<proteinExistence type="predicted"/>
<reference evidence="3" key="1">
    <citation type="submission" date="2016-05" db="EMBL/GenBank/DDBJ databases">
        <title>Microbial consortia oxidize butane by reversing methanogenesis.</title>
        <authorList>
            <person name="Laso-Perez R."/>
            <person name="Richter M."/>
            <person name="Wegener G."/>
            <person name="Musat F."/>
        </authorList>
    </citation>
    <scope>NUCLEOTIDE SEQUENCE [LARGE SCALE GENOMIC DNA]</scope>
    <source>
        <strain evidence="3">BOX2</strain>
    </source>
</reference>
<comment type="caution">
    <text evidence="3">The sequence shown here is derived from an EMBL/GenBank/DDBJ whole genome shotgun (WGS) entry which is preliminary data.</text>
</comment>
<accession>A0A1F2P9Q7</accession>
<organism evidence="3 4">
    <name type="scientific">Candidatus Syntropharchaeum caldarium</name>
    <dbReference type="NCBI Taxonomy" id="1838285"/>
    <lineage>
        <taxon>Archaea</taxon>
        <taxon>Methanobacteriati</taxon>
        <taxon>Methanobacteriota</taxon>
        <taxon>Stenosarchaea group</taxon>
        <taxon>Methanomicrobia</taxon>
        <taxon>Methanosarcinales</taxon>
        <taxon>ANME-2 cluster</taxon>
        <taxon>Candidatus Syntropharchaeum</taxon>
    </lineage>
</organism>
<gene>
    <name evidence="3" type="ORF">SCAL_000760</name>
</gene>
<keyword evidence="1 3" id="KW-0489">Methyltransferase</keyword>
<protein>
    <submittedName>
        <fullName evidence="3">Tetrahydromethanopterin S-methyltransferase subunit A</fullName>
        <ecNumber evidence="3">2.1.1.-</ecNumber>
    </submittedName>
</protein>
<dbReference type="GO" id="GO:0032259">
    <property type="term" value="P:methylation"/>
    <property type="evidence" value="ECO:0007669"/>
    <property type="project" value="UniProtKB-KW"/>
</dbReference>
<evidence type="ECO:0000256" key="2">
    <source>
        <dbReference type="ARBA" id="ARBA00022679"/>
    </source>
</evidence>
<dbReference type="Proteomes" id="UP000186940">
    <property type="component" value="Unassembled WGS sequence"/>
</dbReference>
<keyword evidence="4" id="KW-1185">Reference proteome</keyword>
<name>A0A1F2P9Q7_9EURY</name>
<dbReference type="GO" id="GO:0008168">
    <property type="term" value="F:methyltransferase activity"/>
    <property type="evidence" value="ECO:0007669"/>
    <property type="project" value="UniProtKB-KW"/>
</dbReference>